<dbReference type="RefSeq" id="WP_102626147.1">
    <property type="nucleotide sequence ID" value="NZ_PDOH01000028.1"/>
</dbReference>
<accession>A0A2N7TU54</accession>
<evidence type="ECO:0000313" key="2">
    <source>
        <dbReference type="EMBL" id="PMR71729.1"/>
    </source>
</evidence>
<comment type="caution">
    <text evidence="2">The sequence shown here is derived from an EMBL/GenBank/DDBJ whole genome shotgun (WGS) entry which is preliminary data.</text>
</comment>
<protein>
    <submittedName>
        <fullName evidence="2">Uncharacterized protein</fullName>
    </submittedName>
</protein>
<reference evidence="2 3" key="1">
    <citation type="submission" date="2018-01" db="EMBL/GenBank/DDBJ databases">
        <title>Halomonas endophytica sp. nov., isolated from storage liquid in the stems of Populus euphratica.</title>
        <authorList>
            <person name="Chen C."/>
        </authorList>
    </citation>
    <scope>NUCLEOTIDE SEQUENCE [LARGE SCALE GENOMIC DNA]</scope>
    <source>
        <strain evidence="2 3">DSM 26881</strain>
    </source>
</reference>
<name>A0A2N7TU54_9GAMM</name>
<proteinExistence type="predicted"/>
<feature type="region of interest" description="Disordered" evidence="1">
    <location>
        <begin position="41"/>
        <end position="63"/>
    </location>
</feature>
<keyword evidence="3" id="KW-1185">Reference proteome</keyword>
<dbReference type="EMBL" id="PNRE01000009">
    <property type="protein sequence ID" value="PMR71729.1"/>
    <property type="molecule type" value="Genomic_DNA"/>
</dbReference>
<gene>
    <name evidence="2" type="ORF">C1H66_01445</name>
</gene>
<dbReference type="AlphaFoldDB" id="A0A2N7TU54"/>
<sequence>MTDLQELEEALLSSRDEFIGQHNRNVERAQEQFGKRRVAAKKIDLPQQQPDKAPCKPSKEASGAEAYKTGHVIRLAVRKKKMSLLDEIFEYRSPKISELEARLDAERAARAAGYPVIGYVHSIEKM</sequence>
<dbReference type="Proteomes" id="UP000235346">
    <property type="component" value="Unassembled WGS sequence"/>
</dbReference>
<evidence type="ECO:0000313" key="3">
    <source>
        <dbReference type="Proteomes" id="UP000235346"/>
    </source>
</evidence>
<dbReference type="OrthoDB" id="6167710at2"/>
<evidence type="ECO:0000256" key="1">
    <source>
        <dbReference type="SAM" id="MobiDB-lite"/>
    </source>
</evidence>
<organism evidence="2 3">
    <name type="scientific">Halomonas heilongjiangensis</name>
    <dbReference type="NCBI Taxonomy" id="1387883"/>
    <lineage>
        <taxon>Bacteria</taxon>
        <taxon>Pseudomonadati</taxon>
        <taxon>Pseudomonadota</taxon>
        <taxon>Gammaproteobacteria</taxon>
        <taxon>Oceanospirillales</taxon>
        <taxon>Halomonadaceae</taxon>
        <taxon>Halomonas</taxon>
    </lineage>
</organism>